<evidence type="ECO:0000313" key="3">
    <source>
        <dbReference type="Proteomes" id="UP001420932"/>
    </source>
</evidence>
<evidence type="ECO:0000256" key="1">
    <source>
        <dbReference type="SAM" id="SignalP"/>
    </source>
</evidence>
<sequence length="63" mass="7202">MKWRSFGPLLCQIDLLLFMWRESGRVPMVSPCNFEAIYSTESEISGLAHLMKRVNVVDSTLTP</sequence>
<keyword evidence="3" id="KW-1185">Reference proteome</keyword>
<reference evidence="2 3" key="1">
    <citation type="submission" date="2024-01" db="EMBL/GenBank/DDBJ databases">
        <title>Genome assemblies of Stephania.</title>
        <authorList>
            <person name="Yang L."/>
        </authorList>
    </citation>
    <scope>NUCLEOTIDE SEQUENCE [LARGE SCALE GENOMIC DNA]</scope>
    <source>
        <strain evidence="2">YNDBR</strain>
        <tissue evidence="2">Leaf</tissue>
    </source>
</reference>
<name>A0AAP0F8N2_9MAGN</name>
<feature type="signal peptide" evidence="1">
    <location>
        <begin position="1"/>
        <end position="25"/>
    </location>
</feature>
<evidence type="ECO:0000313" key="2">
    <source>
        <dbReference type="EMBL" id="KAK9106811.1"/>
    </source>
</evidence>
<protein>
    <submittedName>
        <fullName evidence="2">Uncharacterized protein</fullName>
    </submittedName>
</protein>
<feature type="chain" id="PRO_5042985600" evidence="1">
    <location>
        <begin position="26"/>
        <end position="63"/>
    </location>
</feature>
<accession>A0AAP0F8N2</accession>
<dbReference type="EMBL" id="JBBNAF010000010">
    <property type="protein sequence ID" value="KAK9106811.1"/>
    <property type="molecule type" value="Genomic_DNA"/>
</dbReference>
<comment type="caution">
    <text evidence="2">The sequence shown here is derived from an EMBL/GenBank/DDBJ whole genome shotgun (WGS) entry which is preliminary data.</text>
</comment>
<gene>
    <name evidence="2" type="ORF">Syun_022822</name>
</gene>
<dbReference type="Proteomes" id="UP001420932">
    <property type="component" value="Unassembled WGS sequence"/>
</dbReference>
<proteinExistence type="predicted"/>
<organism evidence="2 3">
    <name type="scientific">Stephania yunnanensis</name>
    <dbReference type="NCBI Taxonomy" id="152371"/>
    <lineage>
        <taxon>Eukaryota</taxon>
        <taxon>Viridiplantae</taxon>
        <taxon>Streptophyta</taxon>
        <taxon>Embryophyta</taxon>
        <taxon>Tracheophyta</taxon>
        <taxon>Spermatophyta</taxon>
        <taxon>Magnoliopsida</taxon>
        <taxon>Ranunculales</taxon>
        <taxon>Menispermaceae</taxon>
        <taxon>Menispermoideae</taxon>
        <taxon>Cissampelideae</taxon>
        <taxon>Stephania</taxon>
    </lineage>
</organism>
<keyword evidence="1" id="KW-0732">Signal</keyword>
<dbReference type="AlphaFoldDB" id="A0AAP0F8N2"/>